<feature type="transmembrane region" description="Helical" evidence="1">
    <location>
        <begin position="63"/>
        <end position="86"/>
    </location>
</feature>
<feature type="transmembrane region" description="Helical" evidence="1">
    <location>
        <begin position="21"/>
        <end position="39"/>
    </location>
</feature>
<evidence type="ECO:0000313" key="3">
    <source>
        <dbReference type="Proteomes" id="UP000578077"/>
    </source>
</evidence>
<comment type="caution">
    <text evidence="2">The sequence shown here is derived from an EMBL/GenBank/DDBJ whole genome shotgun (WGS) entry which is preliminary data.</text>
</comment>
<feature type="transmembrane region" description="Helical" evidence="1">
    <location>
        <begin position="137"/>
        <end position="157"/>
    </location>
</feature>
<feature type="transmembrane region" description="Helical" evidence="1">
    <location>
        <begin position="184"/>
        <end position="203"/>
    </location>
</feature>
<dbReference type="Proteomes" id="UP000578077">
    <property type="component" value="Unassembled WGS sequence"/>
</dbReference>
<dbReference type="EMBL" id="JACHLY010000001">
    <property type="protein sequence ID" value="MBB6000479.1"/>
    <property type="molecule type" value="Genomic_DNA"/>
</dbReference>
<organism evidence="2 3">
    <name type="scientific">Streptomonospora salina</name>
    <dbReference type="NCBI Taxonomy" id="104205"/>
    <lineage>
        <taxon>Bacteria</taxon>
        <taxon>Bacillati</taxon>
        <taxon>Actinomycetota</taxon>
        <taxon>Actinomycetes</taxon>
        <taxon>Streptosporangiales</taxon>
        <taxon>Nocardiopsidaceae</taxon>
        <taxon>Streptomonospora</taxon>
    </lineage>
</organism>
<evidence type="ECO:0000256" key="1">
    <source>
        <dbReference type="SAM" id="Phobius"/>
    </source>
</evidence>
<evidence type="ECO:0008006" key="4">
    <source>
        <dbReference type="Google" id="ProtNLM"/>
    </source>
</evidence>
<keyword evidence="1" id="KW-0812">Transmembrane</keyword>
<feature type="transmembrane region" description="Helical" evidence="1">
    <location>
        <begin position="209"/>
        <end position="228"/>
    </location>
</feature>
<sequence>MTAFDRTSSETAPERPPWRGIVITALCLAAMLAVGWALWDRIPETVTTREAGGGRSGTQVPRLLVAAAFPAALAFIAAVMAVSVRAGTAAQSRLGIGSAPPARTRRWAMDALFSLLSPFLLLLHAATLANFAGYDVAFDRTVGVAVGGLLMGLGNMLPKIGPSRMPSDRGAAALASAWQQSQRAGGAVMMAVGAAAAVGALFLPPMPVAIAAALLVIAVYGLMFVLTLRRMT</sequence>
<accession>A0A841EGJ2</accession>
<keyword evidence="3" id="KW-1185">Reference proteome</keyword>
<name>A0A841EGJ2_9ACTN</name>
<dbReference type="AlphaFoldDB" id="A0A841EGJ2"/>
<evidence type="ECO:0000313" key="2">
    <source>
        <dbReference type="EMBL" id="MBB6000479.1"/>
    </source>
</evidence>
<protein>
    <recommendedName>
        <fullName evidence="4">DUF1648 domain-containing protein</fullName>
    </recommendedName>
</protein>
<reference evidence="2 3" key="1">
    <citation type="submission" date="2020-08" db="EMBL/GenBank/DDBJ databases">
        <title>Sequencing the genomes of 1000 actinobacteria strains.</title>
        <authorList>
            <person name="Klenk H.-P."/>
        </authorList>
    </citation>
    <scope>NUCLEOTIDE SEQUENCE [LARGE SCALE GENOMIC DNA]</scope>
    <source>
        <strain evidence="2 3">DSM 44593</strain>
    </source>
</reference>
<gene>
    <name evidence="2" type="ORF">HNR25_004230</name>
</gene>
<keyword evidence="1" id="KW-0472">Membrane</keyword>
<proteinExistence type="predicted"/>
<dbReference type="RefSeq" id="WP_184637930.1">
    <property type="nucleotide sequence ID" value="NZ_BAABKT010000032.1"/>
</dbReference>
<feature type="transmembrane region" description="Helical" evidence="1">
    <location>
        <begin position="107"/>
        <end position="131"/>
    </location>
</feature>
<keyword evidence="1" id="KW-1133">Transmembrane helix</keyword>